<proteinExistence type="inferred from homology"/>
<dbReference type="RefSeq" id="WP_189005159.1">
    <property type="nucleotide sequence ID" value="NZ_BMOD01000017.1"/>
</dbReference>
<evidence type="ECO:0000313" key="7">
    <source>
        <dbReference type="EMBL" id="GGJ47458.1"/>
    </source>
</evidence>
<dbReference type="PRINTS" id="PR00739">
    <property type="entry name" value="GLHYDRLASE26"/>
</dbReference>
<dbReference type="InterPro" id="IPR008979">
    <property type="entry name" value="Galactose-bd-like_sf"/>
</dbReference>
<dbReference type="SUPFAM" id="SSF49785">
    <property type="entry name" value="Galactose-binding domain-like"/>
    <property type="match status" value="1"/>
</dbReference>
<dbReference type="InterPro" id="IPR000805">
    <property type="entry name" value="Glyco_hydro_26"/>
</dbReference>
<feature type="active site" description="Proton donor" evidence="4">
    <location>
        <position position="203"/>
    </location>
</feature>
<dbReference type="Pfam" id="PF17957">
    <property type="entry name" value="Big_7"/>
    <property type="match status" value="1"/>
</dbReference>
<dbReference type="Gene3D" id="3.20.20.80">
    <property type="entry name" value="Glycosidases"/>
    <property type="match status" value="1"/>
</dbReference>
<feature type="signal peptide" evidence="5">
    <location>
        <begin position="1"/>
        <end position="19"/>
    </location>
</feature>
<evidence type="ECO:0000256" key="2">
    <source>
        <dbReference type="ARBA" id="ARBA00022801"/>
    </source>
</evidence>
<keyword evidence="5" id="KW-0732">Signal</keyword>
<keyword evidence="3 4" id="KW-0326">Glycosidase</keyword>
<dbReference type="InterPro" id="IPR005087">
    <property type="entry name" value="CBM11"/>
</dbReference>
<dbReference type="PROSITE" id="PS51764">
    <property type="entry name" value="GH26"/>
    <property type="match status" value="1"/>
</dbReference>
<dbReference type="Gene3D" id="2.60.120.260">
    <property type="entry name" value="Galactose-binding domain-like"/>
    <property type="match status" value="1"/>
</dbReference>
<accession>A0ABQ2D625</accession>
<keyword evidence="2 4" id="KW-0378">Hydrolase</keyword>
<organism evidence="7 8">
    <name type="scientific">Deinococcus roseus</name>
    <dbReference type="NCBI Taxonomy" id="392414"/>
    <lineage>
        <taxon>Bacteria</taxon>
        <taxon>Thermotogati</taxon>
        <taxon>Deinococcota</taxon>
        <taxon>Deinococci</taxon>
        <taxon>Deinococcales</taxon>
        <taxon>Deinococcaceae</taxon>
        <taxon>Deinococcus</taxon>
    </lineage>
</organism>
<evidence type="ECO:0000256" key="5">
    <source>
        <dbReference type="SAM" id="SignalP"/>
    </source>
</evidence>
<dbReference type="InterPro" id="IPR017853">
    <property type="entry name" value="GH"/>
</dbReference>
<dbReference type="Gene3D" id="2.60.40.10">
    <property type="entry name" value="Immunoglobulins"/>
    <property type="match status" value="1"/>
</dbReference>
<dbReference type="EMBL" id="BMOD01000017">
    <property type="protein sequence ID" value="GGJ47458.1"/>
    <property type="molecule type" value="Genomic_DNA"/>
</dbReference>
<dbReference type="InterPro" id="IPR013783">
    <property type="entry name" value="Ig-like_fold"/>
</dbReference>
<keyword evidence="8" id="KW-1185">Reference proteome</keyword>
<feature type="chain" id="PRO_5047365429" description="GH26 domain-containing protein" evidence="5">
    <location>
        <begin position="20"/>
        <end position="678"/>
    </location>
</feature>
<dbReference type="PANTHER" id="PTHR40079:SF4">
    <property type="entry name" value="GH26 DOMAIN-CONTAINING PROTEIN-RELATED"/>
    <property type="match status" value="1"/>
</dbReference>
<name>A0ABQ2D625_9DEIO</name>
<dbReference type="Pfam" id="PF03425">
    <property type="entry name" value="CBM_11"/>
    <property type="match status" value="1"/>
</dbReference>
<dbReference type="Pfam" id="PF02156">
    <property type="entry name" value="Glyco_hydro_26"/>
    <property type="match status" value="1"/>
</dbReference>
<dbReference type="InterPro" id="IPR022790">
    <property type="entry name" value="GH26_dom"/>
</dbReference>
<dbReference type="SUPFAM" id="SSF51445">
    <property type="entry name" value="(Trans)glycosidases"/>
    <property type="match status" value="1"/>
</dbReference>
<comment type="similarity">
    <text evidence="1 4">Belongs to the glycosyl hydrolase 26 family.</text>
</comment>
<protein>
    <recommendedName>
        <fullName evidence="6">GH26 domain-containing protein</fullName>
    </recommendedName>
</protein>
<feature type="domain" description="GH26" evidence="6">
    <location>
        <begin position="40"/>
        <end position="389"/>
    </location>
</feature>
<sequence length="678" mass="74048">MTLKPLPRFAGLLALMALSACNTLPPPLTVVNLVDAHADDRTRSLFDHLNAIRGKGVIFGHQHATTEGVSITTHDGSESEVKNAVGDFPGMFGWDTLSLEGFEKPGVYGGSAEQKKQSRDNLISVMKKAYAAGGVLTLSSHMPNFVTGGNFYDTKGSVLSHILPGGDKHAQYTAFLDMIADFAVKLKDDSGKAIPVIFRPFHEQNGGWFWWGAPYRTAEQYQEIYRFTVEYLRDVKNVHNFLYAFSPGSPFNSTESTFLETYPGDDYVDILGFDTYYDSKTQGWFQGAVQDAKLISKLADQKGKVSAFTEFGHSGLKSTGTQDLNFFTKLLAALQSDRDASRMAYMLTWANFSSDALFVPYKNAPGLGDHELLPDFTEYYKDPYTLFSKEVGKSDAYTRKVNTAAEQPFMHVVSPTGQQILSSKVKTTLRVKVLNQQVQKVTYLVGSDPTEHEMTLDATSALGYYTAEWQPDAALDETATTLTVKVYAAGGKVMQQNVTLYIGDAAGETSPLTVDSFDRYKGSNSLLDAAYSPAGDLNTITLDGAHKGEGNYGLKFQYTLAGQGYTGEVKNLAGADWSAASKLRLWLQPDGSNNKLVLQVNASGISFEAYPSLAGTVAGWLEIPFNSFTVAPWDTSNAGKTLGGDLLKDIRAFGIYINRNEGNPASGTLYLDEIKAQP</sequence>
<reference evidence="8" key="1">
    <citation type="journal article" date="2019" name="Int. J. Syst. Evol. Microbiol.">
        <title>The Global Catalogue of Microorganisms (GCM) 10K type strain sequencing project: providing services to taxonomists for standard genome sequencing and annotation.</title>
        <authorList>
            <consortium name="The Broad Institute Genomics Platform"/>
            <consortium name="The Broad Institute Genome Sequencing Center for Infectious Disease"/>
            <person name="Wu L."/>
            <person name="Ma J."/>
        </authorList>
    </citation>
    <scope>NUCLEOTIDE SEQUENCE [LARGE SCALE GENOMIC DNA]</scope>
    <source>
        <strain evidence="8">JCM 14370</strain>
    </source>
</reference>
<dbReference type="PANTHER" id="PTHR40079">
    <property type="entry name" value="MANNAN ENDO-1,4-BETA-MANNOSIDASE E-RELATED"/>
    <property type="match status" value="1"/>
</dbReference>
<evidence type="ECO:0000256" key="1">
    <source>
        <dbReference type="ARBA" id="ARBA00007754"/>
    </source>
</evidence>
<evidence type="ECO:0000256" key="3">
    <source>
        <dbReference type="ARBA" id="ARBA00023295"/>
    </source>
</evidence>
<feature type="active site" description="Nucleophile" evidence="4">
    <location>
        <position position="310"/>
    </location>
</feature>
<evidence type="ECO:0000313" key="8">
    <source>
        <dbReference type="Proteomes" id="UP000632222"/>
    </source>
</evidence>
<gene>
    <name evidence="7" type="ORF">GCM10008938_36830</name>
</gene>
<dbReference type="Proteomes" id="UP000632222">
    <property type="component" value="Unassembled WGS sequence"/>
</dbReference>
<evidence type="ECO:0000259" key="6">
    <source>
        <dbReference type="PROSITE" id="PS51764"/>
    </source>
</evidence>
<dbReference type="PROSITE" id="PS51257">
    <property type="entry name" value="PROKAR_LIPOPROTEIN"/>
    <property type="match status" value="1"/>
</dbReference>
<comment type="caution">
    <text evidence="7">The sequence shown here is derived from an EMBL/GenBank/DDBJ whole genome shotgun (WGS) entry which is preliminary data.</text>
</comment>
<evidence type="ECO:0000256" key="4">
    <source>
        <dbReference type="PROSITE-ProRule" id="PRU01100"/>
    </source>
</evidence>